<dbReference type="EMBL" id="RBDY01000002">
    <property type="protein sequence ID" value="RKN26717.1"/>
    <property type="molecule type" value="Genomic_DNA"/>
</dbReference>
<evidence type="ECO:0000256" key="2">
    <source>
        <dbReference type="SAM" id="Phobius"/>
    </source>
</evidence>
<gene>
    <name evidence="4" type="ORF">D7318_05010</name>
    <name evidence="3" type="ORF">D7319_19540</name>
</gene>
<dbReference type="Proteomes" id="UP000268652">
    <property type="component" value="Unassembled WGS sequence"/>
</dbReference>
<dbReference type="OrthoDB" id="4336216at2"/>
<keyword evidence="2" id="KW-0812">Transmembrane</keyword>
<sequence>MSHNGKSGVRHAADMVTPYAMSAKDNAVQYAQQAGAYFGPRARRAAVKARTGYATQVAPRMGRAVAAAGPAKEQAAARSQAAMAALRGDISAREIRGALRRKARRQRAGRMVRRLGMLGLAAGGAYAAWKWWSGQNDQDWTMEPSPATEVNPEAEEGSKG</sequence>
<keyword evidence="2" id="KW-0472">Membrane</keyword>
<proteinExistence type="predicted"/>
<keyword evidence="5" id="KW-1185">Reference proteome</keyword>
<feature type="transmembrane region" description="Helical" evidence="2">
    <location>
        <begin position="111"/>
        <end position="132"/>
    </location>
</feature>
<keyword evidence="2" id="KW-1133">Transmembrane helix</keyword>
<comment type="caution">
    <text evidence="3">The sequence shown here is derived from an EMBL/GenBank/DDBJ whole genome shotgun (WGS) entry which is preliminary data.</text>
</comment>
<evidence type="ECO:0000313" key="4">
    <source>
        <dbReference type="EMBL" id="RKN26717.1"/>
    </source>
</evidence>
<evidence type="ECO:0000313" key="5">
    <source>
        <dbReference type="Proteomes" id="UP000268652"/>
    </source>
</evidence>
<dbReference type="EMBL" id="RBDX01000016">
    <property type="protein sequence ID" value="RKN07266.1"/>
    <property type="molecule type" value="Genomic_DNA"/>
</dbReference>
<name>A0A3A9WHT8_9ACTN</name>
<evidence type="ECO:0000256" key="1">
    <source>
        <dbReference type="SAM" id="MobiDB-lite"/>
    </source>
</evidence>
<dbReference type="InterPro" id="IPR035214">
    <property type="entry name" value="DUF5324"/>
</dbReference>
<dbReference type="AlphaFoldDB" id="A0A3A9WHT8"/>
<reference evidence="5 6" key="1">
    <citation type="submission" date="2018-09" db="EMBL/GenBank/DDBJ databases">
        <title>Streptomyces sp. nov. DS1-2, an endophytic actinomycete isolated from roots of Dendrobium scabrilingue.</title>
        <authorList>
            <person name="Kuncharoen N."/>
            <person name="Kudo T."/>
            <person name="Ohkuma M."/>
            <person name="Yuki M."/>
            <person name="Tanasupawat S."/>
        </authorList>
    </citation>
    <scope>NUCLEOTIDE SEQUENCE [LARGE SCALE GENOMIC DNA]</scope>
    <source>
        <strain evidence="3 6">AZ1-7</strain>
        <strain evidence="4 5">DS1-2</strain>
    </source>
</reference>
<organism evidence="3 6">
    <name type="scientific">Streptomyces radicis</name>
    <dbReference type="NCBI Taxonomy" id="1750517"/>
    <lineage>
        <taxon>Bacteria</taxon>
        <taxon>Bacillati</taxon>
        <taxon>Actinomycetota</taxon>
        <taxon>Actinomycetes</taxon>
        <taxon>Kitasatosporales</taxon>
        <taxon>Streptomycetaceae</taxon>
        <taxon>Streptomyces</taxon>
    </lineage>
</organism>
<accession>A0A3A9WHT8</accession>
<dbReference type="Proteomes" id="UP000275024">
    <property type="component" value="Unassembled WGS sequence"/>
</dbReference>
<protein>
    <submittedName>
        <fullName evidence="3">Uncharacterized protein</fullName>
    </submittedName>
</protein>
<feature type="region of interest" description="Disordered" evidence="1">
    <location>
        <begin position="137"/>
        <end position="160"/>
    </location>
</feature>
<dbReference type="RefSeq" id="WP_120695592.1">
    <property type="nucleotide sequence ID" value="NZ_RBDX01000016.1"/>
</dbReference>
<evidence type="ECO:0000313" key="6">
    <source>
        <dbReference type="Proteomes" id="UP000275024"/>
    </source>
</evidence>
<dbReference type="Pfam" id="PF17258">
    <property type="entry name" value="DUF5324"/>
    <property type="match status" value="1"/>
</dbReference>
<evidence type="ECO:0000313" key="3">
    <source>
        <dbReference type="EMBL" id="RKN07266.1"/>
    </source>
</evidence>